<dbReference type="CTD" id="10240"/>
<feature type="compositionally biased region" description="Basic and acidic residues" evidence="9">
    <location>
        <begin position="149"/>
        <end position="163"/>
    </location>
</feature>
<dbReference type="OrthoDB" id="5989925at2759"/>
<evidence type="ECO:0000256" key="6">
    <source>
        <dbReference type="ARBA" id="ARBA00023274"/>
    </source>
</evidence>
<dbReference type="GO" id="GO:0005763">
    <property type="term" value="C:mitochondrial small ribosomal subunit"/>
    <property type="evidence" value="ECO:0007669"/>
    <property type="project" value="InterPro"/>
</dbReference>
<evidence type="ECO:0000256" key="8">
    <source>
        <dbReference type="ARBA" id="ARBA00035363"/>
    </source>
</evidence>
<dbReference type="InterPro" id="IPR026299">
    <property type="entry name" value="MRP-S31"/>
</dbReference>
<keyword evidence="5" id="KW-0496">Mitochondrion</keyword>
<dbReference type="GO" id="GO:0003735">
    <property type="term" value="F:structural constituent of ribosome"/>
    <property type="evidence" value="ECO:0007669"/>
    <property type="project" value="InterPro"/>
</dbReference>
<dbReference type="PANTHER" id="PTHR13231:SF3">
    <property type="entry name" value="SMALL RIBOSOMAL SUBUNIT PROTEIN MS31"/>
    <property type="match status" value="1"/>
</dbReference>
<dbReference type="GeneID" id="114242846"/>
<dbReference type="Pfam" id="PF15433">
    <property type="entry name" value="MRP-S31"/>
    <property type="match status" value="1"/>
</dbReference>
<evidence type="ECO:0000313" key="10">
    <source>
        <dbReference type="Proteomes" id="UP000504629"/>
    </source>
</evidence>
<protein>
    <recommendedName>
        <fullName evidence="7">Small ribosomal subunit protein mS31</fullName>
    </recommendedName>
    <alternativeName>
        <fullName evidence="8">28S ribosomal protein S31, mitochondrial</fullName>
    </alternativeName>
</protein>
<proteinExistence type="inferred from homology"/>
<dbReference type="PANTHER" id="PTHR13231">
    <property type="entry name" value="MITOCHONDRIAL RIBOSOMAL PROTEIN S31"/>
    <property type="match status" value="1"/>
</dbReference>
<feature type="compositionally biased region" description="Polar residues" evidence="9">
    <location>
        <begin position="173"/>
        <end position="184"/>
    </location>
</feature>
<comment type="similarity">
    <text evidence="2">Belongs to the mitochondrion-specific ribosomal protein mS31 family.</text>
</comment>
<feature type="compositionally biased region" description="Basic and acidic residues" evidence="9">
    <location>
        <begin position="34"/>
        <end position="43"/>
    </location>
</feature>
<gene>
    <name evidence="11" type="primary">LOC114242846</name>
</gene>
<evidence type="ECO:0000313" key="11">
    <source>
        <dbReference type="RefSeq" id="XP_028029943.1"/>
    </source>
</evidence>
<evidence type="ECO:0000256" key="4">
    <source>
        <dbReference type="ARBA" id="ARBA00022980"/>
    </source>
</evidence>
<feature type="region of interest" description="Disordered" evidence="9">
    <location>
        <begin position="20"/>
        <end position="43"/>
    </location>
</feature>
<keyword evidence="3" id="KW-0809">Transit peptide</keyword>
<organism evidence="10 11">
    <name type="scientific">Bombyx mandarina</name>
    <name type="common">Wild silk moth</name>
    <name type="synonym">Wild silkworm</name>
    <dbReference type="NCBI Taxonomy" id="7092"/>
    <lineage>
        <taxon>Eukaryota</taxon>
        <taxon>Metazoa</taxon>
        <taxon>Ecdysozoa</taxon>
        <taxon>Arthropoda</taxon>
        <taxon>Hexapoda</taxon>
        <taxon>Insecta</taxon>
        <taxon>Pterygota</taxon>
        <taxon>Neoptera</taxon>
        <taxon>Endopterygota</taxon>
        <taxon>Lepidoptera</taxon>
        <taxon>Glossata</taxon>
        <taxon>Ditrysia</taxon>
        <taxon>Bombycoidea</taxon>
        <taxon>Bombycidae</taxon>
        <taxon>Bombycinae</taxon>
        <taxon>Bombyx</taxon>
    </lineage>
</organism>
<feature type="compositionally biased region" description="Basic and acidic residues" evidence="9">
    <location>
        <begin position="191"/>
        <end position="200"/>
    </location>
</feature>
<comment type="subcellular location">
    <subcellularLocation>
        <location evidence="1">Mitochondrion</location>
    </subcellularLocation>
</comment>
<evidence type="ECO:0000256" key="2">
    <source>
        <dbReference type="ARBA" id="ARBA00011057"/>
    </source>
</evidence>
<name>A0A6J2JKX7_BOMMA</name>
<feature type="region of interest" description="Disordered" evidence="9">
    <location>
        <begin position="149"/>
        <end position="209"/>
    </location>
</feature>
<dbReference type="RefSeq" id="XP_028029943.1">
    <property type="nucleotide sequence ID" value="XM_028174142.1"/>
</dbReference>
<evidence type="ECO:0000256" key="1">
    <source>
        <dbReference type="ARBA" id="ARBA00004173"/>
    </source>
</evidence>
<reference evidence="11" key="1">
    <citation type="submission" date="2025-08" db="UniProtKB">
        <authorList>
            <consortium name="RefSeq"/>
        </authorList>
    </citation>
    <scope>IDENTIFICATION</scope>
    <source>
        <tissue evidence="11">Silk gland</tissue>
    </source>
</reference>
<sequence length="363" mass="41562">MLTRLKFRKDLRVIARCLSDKSKDNDGKPQVIQDAKKKTVKNDPATEKIQELLKSMMAPPKISEAEYREKFATSPDTRRSKQADEIEVKTEKIEESITKAASDVAQAIGGDVKQTEAELLSRVLGKINQTSTTLSDLLVGMKVDRTIEPDEVQKKPDTREQQVKRLVSKAKTTEASPTRYSQRKSAYVPNDRTRQGRDSNRSGTPQITEIDIFGGEPLGIFKTTEPNYGTKLDVWENLKKRELSLATAQPPANYFQKMILWTNQGKVWKFPIDNEQGLEEEQKIHFSEHIFLDTHLEDWCPKKGPIRHFMELVCVGLSKNPFYTAQEKKEHIMWYKDYFVTKKDLLTEVGAWDLPNSNKEASV</sequence>
<evidence type="ECO:0000256" key="9">
    <source>
        <dbReference type="SAM" id="MobiDB-lite"/>
    </source>
</evidence>
<keyword evidence="10" id="KW-1185">Reference proteome</keyword>
<keyword evidence="6" id="KW-0687">Ribonucleoprotein</keyword>
<dbReference type="AlphaFoldDB" id="A0A6J2JKX7"/>
<dbReference type="Proteomes" id="UP000504629">
    <property type="component" value="Unplaced"/>
</dbReference>
<evidence type="ECO:0000256" key="3">
    <source>
        <dbReference type="ARBA" id="ARBA00022946"/>
    </source>
</evidence>
<keyword evidence="4 11" id="KW-0689">Ribosomal protein</keyword>
<evidence type="ECO:0000256" key="7">
    <source>
        <dbReference type="ARBA" id="ARBA00035133"/>
    </source>
</evidence>
<evidence type="ECO:0000256" key="5">
    <source>
        <dbReference type="ARBA" id="ARBA00023128"/>
    </source>
</evidence>
<accession>A0A6J2JKX7</accession>
<dbReference type="KEGG" id="bman:114242846"/>